<reference evidence="12 13" key="1">
    <citation type="journal article" date="2011" name="Stand. Genomic Sci.">
        <title>Complete genome sequence of the thermophilic sulfur-reducer Hippea maritima type strain (MH(2)).</title>
        <authorList>
            <person name="Huntemann M."/>
            <person name="Lu M."/>
            <person name="Nolan M."/>
            <person name="Lapidus A."/>
            <person name="Lucas S."/>
            <person name="Hammon N."/>
            <person name="Deshpande S."/>
            <person name="Cheng J.F."/>
            <person name="Tapia R."/>
            <person name="Han C."/>
            <person name="Goodwin L."/>
            <person name="Pitluck S."/>
            <person name="Liolios K."/>
            <person name="Pagani I."/>
            <person name="Ivanova N."/>
            <person name="Ovchinikova G."/>
            <person name="Pati A."/>
            <person name="Chen A."/>
            <person name="Palaniappan K."/>
            <person name="Land M."/>
            <person name="Hauser L."/>
            <person name="Jeffries C.D."/>
            <person name="Detter J.C."/>
            <person name="Brambilla E.M."/>
            <person name="Rohde M."/>
            <person name="Spring S."/>
            <person name="Goker M."/>
            <person name="Woyke T."/>
            <person name="Bristow J."/>
            <person name="Eisen J.A."/>
            <person name="Markowitz V."/>
            <person name="Hugenholtz P."/>
            <person name="Kyrpides N.C."/>
            <person name="Klenk H.P."/>
            <person name="Mavromatis K."/>
        </authorList>
    </citation>
    <scope>NUCLEOTIDE SEQUENCE [LARGE SCALE GENOMIC DNA]</scope>
    <source>
        <strain evidence="13">ATCC 700847 / DSM 10411 / MH2</strain>
    </source>
</reference>
<dbReference type="Pfam" id="PF00675">
    <property type="entry name" value="Peptidase_M16"/>
    <property type="match status" value="1"/>
</dbReference>
<dbReference type="KEGG" id="hmr:Hipma_0766"/>
<dbReference type="InterPro" id="IPR001431">
    <property type="entry name" value="Pept_M16_Zn_BS"/>
</dbReference>
<evidence type="ECO:0000256" key="4">
    <source>
        <dbReference type="ARBA" id="ARBA00022723"/>
    </source>
</evidence>
<keyword evidence="6" id="KW-0862">Zinc</keyword>
<feature type="domain" description="Peptidase M16 N-terminal" evidence="10">
    <location>
        <begin position="33"/>
        <end position="172"/>
    </location>
</feature>
<dbReference type="RefSeq" id="WP_013681777.1">
    <property type="nucleotide sequence ID" value="NC_015318.1"/>
</dbReference>
<dbReference type="OrthoDB" id="9811314at2"/>
<dbReference type="PANTHER" id="PTHR43690">
    <property type="entry name" value="NARDILYSIN"/>
    <property type="match status" value="1"/>
</dbReference>
<comment type="cofactor">
    <cofactor evidence="1">
        <name>Zn(2+)</name>
        <dbReference type="ChEBI" id="CHEBI:29105"/>
    </cofactor>
</comment>
<evidence type="ECO:0000256" key="1">
    <source>
        <dbReference type="ARBA" id="ARBA00001947"/>
    </source>
</evidence>
<dbReference type="HOGENOM" id="CLU_009902_1_0_7"/>
<dbReference type="eggNOG" id="COG0612">
    <property type="taxonomic scope" value="Bacteria"/>
</dbReference>
<evidence type="ECO:0000256" key="5">
    <source>
        <dbReference type="ARBA" id="ARBA00022801"/>
    </source>
</evidence>
<dbReference type="SUPFAM" id="SSF63411">
    <property type="entry name" value="LuxS/MPP-like metallohydrolase"/>
    <property type="match status" value="2"/>
</dbReference>
<comment type="similarity">
    <text evidence="2 8">Belongs to the peptidase M16 family.</text>
</comment>
<name>F2LVF2_HIPMA</name>
<evidence type="ECO:0000256" key="9">
    <source>
        <dbReference type="SAM" id="SignalP"/>
    </source>
</evidence>
<dbReference type="InParanoid" id="F2LVF2"/>
<dbReference type="EMBL" id="CP002606">
    <property type="protein sequence ID" value="AEA33736.1"/>
    <property type="molecule type" value="Genomic_DNA"/>
</dbReference>
<evidence type="ECO:0000256" key="7">
    <source>
        <dbReference type="ARBA" id="ARBA00023049"/>
    </source>
</evidence>
<dbReference type="InterPro" id="IPR050626">
    <property type="entry name" value="Peptidase_M16"/>
</dbReference>
<dbReference type="Pfam" id="PF05193">
    <property type="entry name" value="Peptidase_M16_C"/>
    <property type="match status" value="1"/>
</dbReference>
<gene>
    <name evidence="12" type="ordered locus">Hipma_0766</name>
</gene>
<dbReference type="PANTHER" id="PTHR43690:SF17">
    <property type="entry name" value="PROTEIN YHJJ"/>
    <property type="match status" value="1"/>
</dbReference>
<evidence type="ECO:0000313" key="13">
    <source>
        <dbReference type="Proteomes" id="UP000008139"/>
    </source>
</evidence>
<dbReference type="InterPro" id="IPR007863">
    <property type="entry name" value="Peptidase_M16_C"/>
</dbReference>
<evidence type="ECO:0000256" key="2">
    <source>
        <dbReference type="ARBA" id="ARBA00007261"/>
    </source>
</evidence>
<dbReference type="GO" id="GO:0004222">
    <property type="term" value="F:metalloendopeptidase activity"/>
    <property type="evidence" value="ECO:0007669"/>
    <property type="project" value="InterPro"/>
</dbReference>
<dbReference type="PROSITE" id="PS00143">
    <property type="entry name" value="INSULINASE"/>
    <property type="match status" value="1"/>
</dbReference>
<dbReference type="GO" id="GO:0046872">
    <property type="term" value="F:metal ion binding"/>
    <property type="evidence" value="ECO:0007669"/>
    <property type="project" value="UniProtKB-KW"/>
</dbReference>
<keyword evidence="13" id="KW-1185">Reference proteome</keyword>
<dbReference type="InterPro" id="IPR011249">
    <property type="entry name" value="Metalloenz_LuxS/M16"/>
</dbReference>
<keyword evidence="9" id="KW-0732">Signal</keyword>
<evidence type="ECO:0000256" key="3">
    <source>
        <dbReference type="ARBA" id="ARBA00022670"/>
    </source>
</evidence>
<protein>
    <submittedName>
        <fullName evidence="12">Peptidase M16 domain protein</fullName>
    </submittedName>
</protein>
<dbReference type="GO" id="GO:0006508">
    <property type="term" value="P:proteolysis"/>
    <property type="evidence" value="ECO:0007669"/>
    <property type="project" value="UniProtKB-KW"/>
</dbReference>
<dbReference type="STRING" id="760142.Hipma_0766"/>
<reference evidence="13" key="2">
    <citation type="submission" date="2011-03" db="EMBL/GenBank/DDBJ databases">
        <title>The complete genome of Hippea maritima DSM 10411.</title>
        <authorList>
            <consortium name="US DOE Joint Genome Institute (JGI-PGF)"/>
            <person name="Lucas S."/>
            <person name="Copeland A."/>
            <person name="Lapidus A."/>
            <person name="Bruce D."/>
            <person name="Goodwin L."/>
            <person name="Pitluck S."/>
            <person name="Peters L."/>
            <person name="Kyrpides N."/>
            <person name="Mavromatis K."/>
            <person name="Pagani I."/>
            <person name="Ivanova N."/>
            <person name="Mikhailova N."/>
            <person name="Lu M."/>
            <person name="Detter J.C."/>
            <person name="Tapia R."/>
            <person name="Han C."/>
            <person name="Land M."/>
            <person name="Hauser L."/>
            <person name="Markowitz V."/>
            <person name="Cheng J.-F."/>
            <person name="Hugenholtz P."/>
            <person name="Woyke T."/>
            <person name="Wu D."/>
            <person name="Spring S."/>
            <person name="Schroeder M."/>
            <person name="Brambilla E."/>
            <person name="Klenk H.-P."/>
            <person name="Eisen J.A."/>
        </authorList>
    </citation>
    <scope>NUCLEOTIDE SEQUENCE [LARGE SCALE GENOMIC DNA]</scope>
    <source>
        <strain evidence="13">ATCC 700847 / DSM 10411 / MH2</strain>
    </source>
</reference>
<feature type="domain" description="Peptidase M16 C-terminal" evidence="11">
    <location>
        <begin position="188"/>
        <end position="362"/>
    </location>
</feature>
<keyword evidence="3" id="KW-0645">Protease</keyword>
<dbReference type="Gene3D" id="3.30.830.10">
    <property type="entry name" value="Metalloenzyme, LuxS/M16 peptidase-like"/>
    <property type="match status" value="2"/>
</dbReference>
<keyword evidence="7" id="KW-0482">Metalloprotease</keyword>
<evidence type="ECO:0000256" key="8">
    <source>
        <dbReference type="RuleBase" id="RU004447"/>
    </source>
</evidence>
<proteinExistence type="inferred from homology"/>
<accession>F2LVF2</accession>
<dbReference type="Proteomes" id="UP000008139">
    <property type="component" value="Chromosome"/>
</dbReference>
<feature type="signal peptide" evidence="9">
    <location>
        <begin position="1"/>
        <end position="20"/>
    </location>
</feature>
<evidence type="ECO:0000256" key="6">
    <source>
        <dbReference type="ARBA" id="ARBA00022833"/>
    </source>
</evidence>
<feature type="chain" id="PRO_5003281483" evidence="9">
    <location>
        <begin position="21"/>
        <end position="446"/>
    </location>
</feature>
<evidence type="ECO:0000313" key="12">
    <source>
        <dbReference type="EMBL" id="AEA33736.1"/>
    </source>
</evidence>
<evidence type="ECO:0000259" key="10">
    <source>
        <dbReference type="Pfam" id="PF00675"/>
    </source>
</evidence>
<evidence type="ECO:0000259" key="11">
    <source>
        <dbReference type="Pfam" id="PF05193"/>
    </source>
</evidence>
<dbReference type="InterPro" id="IPR011765">
    <property type="entry name" value="Pept_M16_N"/>
</dbReference>
<sequence>MRKVVLILALVLLFIQQANAKYYHYTLKNGLNVYIEEKHDFPIVNVTVLYRVGCVDEYNSITGISHMLEHMNFRGSRHFKDGYIDELTSQFGGIDNAQTSFDYTLYFCTISKNALGKVLAFYADNMENLLLKNDRFLKERSVVYQERLWRVDNSADGFLYYTLHNIAYKASPYRWTPIGFAYDIRHYTIEQLKEYYKQYYAPNNAVLVISGDIDKDRVLGLVKKLFGLHKSKGIVRHITKEPLQLGRRIAYIKKTSQFKKLAMGFKIPPISSKDTVVLDLISYMLFDGKTALAYNDLVRKKGLLVDIDGGNEGRVYDVGLFEIFADLAKKTSFEKARNAIFKELNKLKMGKFSDDMLNLAKQKAKMDYYLSKETLRGKNRMFAFYAAFDLLDYYRNYLNLINKVTKKDIMRVSKEYLSQEKESDVFLIPEKGKKIQPITSFRGGLR</sequence>
<dbReference type="AlphaFoldDB" id="F2LVF2"/>
<keyword evidence="4" id="KW-0479">Metal-binding</keyword>
<keyword evidence="5" id="KW-0378">Hydrolase</keyword>
<organism evidence="12 13">
    <name type="scientific">Hippea maritima (strain ATCC 700847 / DSM 10411 / MH2)</name>
    <dbReference type="NCBI Taxonomy" id="760142"/>
    <lineage>
        <taxon>Bacteria</taxon>
        <taxon>Pseudomonadati</taxon>
        <taxon>Campylobacterota</taxon>
        <taxon>Desulfurellia</taxon>
        <taxon>Desulfurellales</taxon>
        <taxon>Hippeaceae</taxon>
        <taxon>Hippea</taxon>
    </lineage>
</organism>